<dbReference type="PANTHER" id="PTHR43757:SF2">
    <property type="entry name" value="AMINOMETHYLTRANSFERASE, MITOCHONDRIAL"/>
    <property type="match status" value="1"/>
</dbReference>
<dbReference type="Pfam" id="PF01571">
    <property type="entry name" value="GCV_T"/>
    <property type="match status" value="1"/>
</dbReference>
<dbReference type="PIRSF" id="PIRSF006487">
    <property type="entry name" value="GcvT"/>
    <property type="match status" value="1"/>
</dbReference>
<dbReference type="InterPro" id="IPR013977">
    <property type="entry name" value="GcvT_C"/>
</dbReference>
<name>A0ABV2I0L1_9HYPH</name>
<keyword evidence="3" id="KW-0808">Transferase</keyword>
<dbReference type="Gene3D" id="3.30.1360.120">
    <property type="entry name" value="Probable tRNA modification gtpase trme, domain 1"/>
    <property type="match status" value="1"/>
</dbReference>
<evidence type="ECO:0000313" key="3">
    <source>
        <dbReference type="EMBL" id="MET3596058.1"/>
    </source>
</evidence>
<evidence type="ECO:0000259" key="1">
    <source>
        <dbReference type="Pfam" id="PF01571"/>
    </source>
</evidence>
<dbReference type="PANTHER" id="PTHR43757">
    <property type="entry name" value="AMINOMETHYLTRANSFERASE"/>
    <property type="match status" value="1"/>
</dbReference>
<organism evidence="3 4">
    <name type="scientific">Mesorhizobium shonense</name>
    <dbReference type="NCBI Taxonomy" id="1209948"/>
    <lineage>
        <taxon>Bacteria</taxon>
        <taxon>Pseudomonadati</taxon>
        <taxon>Pseudomonadota</taxon>
        <taxon>Alphaproteobacteria</taxon>
        <taxon>Hyphomicrobiales</taxon>
        <taxon>Phyllobacteriaceae</taxon>
        <taxon>Mesorhizobium</taxon>
    </lineage>
</organism>
<evidence type="ECO:0000313" key="4">
    <source>
        <dbReference type="Proteomes" id="UP001549036"/>
    </source>
</evidence>
<dbReference type="GO" id="GO:0004047">
    <property type="term" value="F:aminomethyltransferase activity"/>
    <property type="evidence" value="ECO:0007669"/>
    <property type="project" value="UniProtKB-EC"/>
</dbReference>
<dbReference type="Pfam" id="PF08669">
    <property type="entry name" value="GCV_T_C"/>
    <property type="match status" value="1"/>
</dbReference>
<sequence>MISQITKAEFYGAVMNQHPAITPPIDARTLAQSHFRTLRPGTPFQPRIDALALTNDWYNWAGYRAPHSLWDEELEYFAIRSQAALFDISPMTKYRIEGPDAEAYLDRVTLRDVTRLKPGRVHYTAWCDDEGFVLDDGTLFRLSSTRFRLCSQERHLPWLLDSAIGYEVSVEEETEAVAGLALQGPTSFAILRDAGFAGVERLKIFDLAEFAHDGGPQGNSQVTISRTGFTGDLGYELFVPADKALSLWDRLMAAGELCGIRAIGYTALNRARLEAGLIVANADFTTAEHAIRADRLRMPDEIGLGFMIDPEKGHFNGRRAILEARAERKLRHVLVGLEIEGNIPAEHAIVYYRKSQEVGLVSAAMWSPMAKRNIAIASLRRPYGDRIVDDLWVEIYAMRELQYQKLMKRAKVVPRPFIKLDRRTANPPADF</sequence>
<dbReference type="EC" id="2.1.2.10" evidence="3"/>
<dbReference type="InterPro" id="IPR027266">
    <property type="entry name" value="TrmE/GcvT-like"/>
</dbReference>
<reference evidence="3 4" key="1">
    <citation type="submission" date="2024-06" db="EMBL/GenBank/DDBJ databases">
        <title>Genomic Encyclopedia of Type Strains, Phase IV (KMG-IV): sequencing the most valuable type-strain genomes for metagenomic binning, comparative biology and taxonomic classification.</title>
        <authorList>
            <person name="Goeker M."/>
        </authorList>
    </citation>
    <scope>NUCLEOTIDE SEQUENCE [LARGE SCALE GENOMIC DNA]</scope>
    <source>
        <strain evidence="3 4">DSM 29846</strain>
    </source>
</reference>
<dbReference type="SUPFAM" id="SSF103025">
    <property type="entry name" value="Folate-binding domain"/>
    <property type="match status" value="1"/>
</dbReference>
<proteinExistence type="predicted"/>
<accession>A0ABV2I0L1</accession>
<keyword evidence="4" id="KW-1185">Reference proteome</keyword>
<feature type="domain" description="GCVT N-terminal" evidence="1">
    <location>
        <begin position="73"/>
        <end position="293"/>
    </location>
</feature>
<comment type="caution">
    <text evidence="3">The sequence shown here is derived from an EMBL/GenBank/DDBJ whole genome shotgun (WGS) entry which is preliminary data.</text>
</comment>
<evidence type="ECO:0000259" key="2">
    <source>
        <dbReference type="Pfam" id="PF08669"/>
    </source>
</evidence>
<dbReference type="EMBL" id="JBEPLM010000012">
    <property type="protein sequence ID" value="MET3596058.1"/>
    <property type="molecule type" value="Genomic_DNA"/>
</dbReference>
<dbReference type="Proteomes" id="UP001549036">
    <property type="component" value="Unassembled WGS sequence"/>
</dbReference>
<protein>
    <submittedName>
        <fullName evidence="3">Aminomethyltransferase</fullName>
        <ecNumber evidence="3">2.1.2.10</ecNumber>
    </submittedName>
</protein>
<dbReference type="InterPro" id="IPR028896">
    <property type="entry name" value="GcvT/YgfZ/DmdA"/>
</dbReference>
<gene>
    <name evidence="3" type="ORF">ABID26_005473</name>
</gene>
<feature type="domain" description="Aminomethyltransferase C-terminal" evidence="2">
    <location>
        <begin position="334"/>
        <end position="419"/>
    </location>
</feature>
<dbReference type="InterPro" id="IPR006222">
    <property type="entry name" value="GCVT_N"/>
</dbReference>
<dbReference type="InterPro" id="IPR029043">
    <property type="entry name" value="GcvT/YgfZ_C"/>
</dbReference>
<dbReference type="SUPFAM" id="SSF101790">
    <property type="entry name" value="Aminomethyltransferase beta-barrel domain"/>
    <property type="match status" value="1"/>
</dbReference>